<dbReference type="PANTHER" id="PTHR30126:SF40">
    <property type="entry name" value="HTH-TYPE TRANSCRIPTIONAL REGULATOR GLTR"/>
    <property type="match status" value="1"/>
</dbReference>
<dbReference type="GO" id="GO:0000976">
    <property type="term" value="F:transcription cis-regulatory region binding"/>
    <property type="evidence" value="ECO:0007669"/>
    <property type="project" value="TreeGrafter"/>
</dbReference>
<evidence type="ECO:0000313" key="7">
    <source>
        <dbReference type="Proteomes" id="UP000717624"/>
    </source>
</evidence>
<keyword evidence="2" id="KW-0805">Transcription regulation</keyword>
<dbReference type="AlphaFoldDB" id="A0A938Y013"/>
<dbReference type="InterPro" id="IPR005119">
    <property type="entry name" value="LysR_subst-bd"/>
</dbReference>
<comment type="caution">
    <text evidence="6">The sequence shown here is derived from an EMBL/GenBank/DDBJ whole genome shotgun (WGS) entry which is preliminary data.</text>
</comment>
<dbReference type="PRINTS" id="PR00039">
    <property type="entry name" value="HTHLYSR"/>
</dbReference>
<dbReference type="CDD" id="cd05466">
    <property type="entry name" value="PBP2_LTTR_substrate"/>
    <property type="match status" value="1"/>
</dbReference>
<dbReference type="PROSITE" id="PS50931">
    <property type="entry name" value="HTH_LYSR"/>
    <property type="match status" value="1"/>
</dbReference>
<evidence type="ECO:0000259" key="5">
    <source>
        <dbReference type="PROSITE" id="PS50931"/>
    </source>
</evidence>
<dbReference type="InterPro" id="IPR036388">
    <property type="entry name" value="WH-like_DNA-bd_sf"/>
</dbReference>
<dbReference type="RefSeq" id="WP_204518450.1">
    <property type="nucleotide sequence ID" value="NZ_BAABIN010000016.1"/>
</dbReference>
<sequence length="293" mass="32718">MELRNLRTFQTVANHLNLTKAAEQLGYSQPTITLQIKALEKELGKTLFNRVGKRTFLTPTGKLLKQHTDKLFAVLDEMEEDLKKLDNPFGSLVVAAPEFFCTTYLSLILRLYVQEHPQVKLQLISCNSQEAIRLIATNKADIGIISGQCDAPRLVSDVIDQEQFVLVATPELMQGSSKEQVMAEYPFISFQQGCNLDHFIGHCLAEIGYEPRNVIECSSEETIKRAVLNHTGVAMLSKALIADEIAASKLTVLHQFANTADTTLICIKERAQEATIQTFTNLVHAQWTTLLAK</sequence>
<dbReference type="Proteomes" id="UP000717624">
    <property type="component" value="Unassembled WGS sequence"/>
</dbReference>
<dbReference type="EMBL" id="JAFBEB010000007">
    <property type="protein sequence ID" value="MBM7590698.1"/>
    <property type="molecule type" value="Genomic_DNA"/>
</dbReference>
<dbReference type="FunFam" id="1.10.10.10:FF:000001">
    <property type="entry name" value="LysR family transcriptional regulator"/>
    <property type="match status" value="1"/>
</dbReference>
<evidence type="ECO:0000256" key="3">
    <source>
        <dbReference type="ARBA" id="ARBA00023125"/>
    </source>
</evidence>
<dbReference type="InterPro" id="IPR036390">
    <property type="entry name" value="WH_DNA-bd_sf"/>
</dbReference>
<dbReference type="Gene3D" id="3.40.190.290">
    <property type="match status" value="1"/>
</dbReference>
<feature type="domain" description="HTH lysR-type" evidence="5">
    <location>
        <begin position="1"/>
        <end position="58"/>
    </location>
</feature>
<dbReference type="InterPro" id="IPR000847">
    <property type="entry name" value="LysR_HTH_N"/>
</dbReference>
<protein>
    <submittedName>
        <fullName evidence="6">DNA-binding transcriptional LysR family regulator</fullName>
    </submittedName>
</protein>
<keyword evidence="3 6" id="KW-0238">DNA-binding</keyword>
<dbReference type="Pfam" id="PF03466">
    <property type="entry name" value="LysR_substrate"/>
    <property type="match status" value="1"/>
</dbReference>
<keyword evidence="7" id="KW-1185">Reference proteome</keyword>
<evidence type="ECO:0000313" key="6">
    <source>
        <dbReference type="EMBL" id="MBM7590698.1"/>
    </source>
</evidence>
<evidence type="ECO:0000256" key="4">
    <source>
        <dbReference type="ARBA" id="ARBA00023163"/>
    </source>
</evidence>
<proteinExistence type="inferred from homology"/>
<keyword evidence="4" id="KW-0804">Transcription</keyword>
<evidence type="ECO:0000256" key="1">
    <source>
        <dbReference type="ARBA" id="ARBA00009437"/>
    </source>
</evidence>
<dbReference type="SUPFAM" id="SSF53850">
    <property type="entry name" value="Periplasmic binding protein-like II"/>
    <property type="match status" value="1"/>
</dbReference>
<organism evidence="6 7">
    <name type="scientific">Brevibacillus fulvus</name>
    <dbReference type="NCBI Taxonomy" id="1125967"/>
    <lineage>
        <taxon>Bacteria</taxon>
        <taxon>Bacillati</taxon>
        <taxon>Bacillota</taxon>
        <taxon>Bacilli</taxon>
        <taxon>Bacillales</taxon>
        <taxon>Paenibacillaceae</taxon>
        <taxon>Brevibacillus</taxon>
    </lineage>
</organism>
<accession>A0A938Y013</accession>
<dbReference type="SUPFAM" id="SSF46785">
    <property type="entry name" value="Winged helix' DNA-binding domain"/>
    <property type="match status" value="1"/>
</dbReference>
<name>A0A938Y013_9BACL</name>
<evidence type="ECO:0000256" key="2">
    <source>
        <dbReference type="ARBA" id="ARBA00023015"/>
    </source>
</evidence>
<dbReference type="Pfam" id="PF00126">
    <property type="entry name" value="HTH_1"/>
    <property type="match status" value="1"/>
</dbReference>
<dbReference type="PANTHER" id="PTHR30126">
    <property type="entry name" value="HTH-TYPE TRANSCRIPTIONAL REGULATOR"/>
    <property type="match status" value="1"/>
</dbReference>
<gene>
    <name evidence="6" type="ORF">JOD01_002308</name>
</gene>
<reference evidence="6" key="1">
    <citation type="submission" date="2021-01" db="EMBL/GenBank/DDBJ databases">
        <title>Genomic Encyclopedia of Type Strains, Phase IV (KMG-IV): sequencing the most valuable type-strain genomes for metagenomic binning, comparative biology and taxonomic classification.</title>
        <authorList>
            <person name="Goeker M."/>
        </authorList>
    </citation>
    <scope>NUCLEOTIDE SEQUENCE</scope>
    <source>
        <strain evidence="6">DSM 25523</strain>
    </source>
</reference>
<comment type="similarity">
    <text evidence="1">Belongs to the LysR transcriptional regulatory family.</text>
</comment>
<dbReference type="GO" id="GO:0003700">
    <property type="term" value="F:DNA-binding transcription factor activity"/>
    <property type="evidence" value="ECO:0007669"/>
    <property type="project" value="InterPro"/>
</dbReference>
<dbReference type="Gene3D" id="1.10.10.10">
    <property type="entry name" value="Winged helix-like DNA-binding domain superfamily/Winged helix DNA-binding domain"/>
    <property type="match status" value="1"/>
</dbReference>